<protein>
    <recommendedName>
        <fullName evidence="3">SAM-dependent methyltransferase</fullName>
    </recommendedName>
</protein>
<keyword evidence="2" id="KW-1185">Reference proteome</keyword>
<gene>
    <name evidence="1" type="ORF">EL26_06890</name>
</gene>
<dbReference type="InterPro" id="IPR029063">
    <property type="entry name" value="SAM-dependent_MTases_sf"/>
</dbReference>
<dbReference type="SUPFAM" id="SSF53335">
    <property type="entry name" value="S-adenosyl-L-methionine-dependent methyltransferases"/>
    <property type="match status" value="1"/>
</dbReference>
<dbReference type="OrthoDB" id="9787807at2"/>
<proteinExistence type="predicted"/>
<evidence type="ECO:0000313" key="2">
    <source>
        <dbReference type="Proteomes" id="UP000027931"/>
    </source>
</evidence>
<evidence type="ECO:0000313" key="1">
    <source>
        <dbReference type="EMBL" id="KEO83908.1"/>
    </source>
</evidence>
<dbReference type="EMBL" id="JMIR01000007">
    <property type="protein sequence ID" value="KEO83908.1"/>
    <property type="molecule type" value="Genomic_DNA"/>
</dbReference>
<name>A0A074LVA1_9BACL</name>
<dbReference type="AlphaFoldDB" id="A0A074LVA1"/>
<dbReference type="RefSeq" id="WP_052036071.1">
    <property type="nucleotide sequence ID" value="NZ_JMIR01000007.1"/>
</dbReference>
<dbReference type="STRING" id="1157490.EL26_06890"/>
<organism evidence="1 2">
    <name type="scientific">Tumebacillus flagellatus</name>
    <dbReference type="NCBI Taxonomy" id="1157490"/>
    <lineage>
        <taxon>Bacteria</taxon>
        <taxon>Bacillati</taxon>
        <taxon>Bacillota</taxon>
        <taxon>Bacilli</taxon>
        <taxon>Bacillales</taxon>
        <taxon>Alicyclobacillaceae</taxon>
        <taxon>Tumebacillus</taxon>
    </lineage>
</organism>
<evidence type="ECO:0008006" key="3">
    <source>
        <dbReference type="Google" id="ProtNLM"/>
    </source>
</evidence>
<accession>A0A074LVA1</accession>
<dbReference type="Gene3D" id="3.40.50.150">
    <property type="entry name" value="Vaccinia Virus protein VP39"/>
    <property type="match status" value="1"/>
</dbReference>
<dbReference type="eggNOG" id="COG2226">
    <property type="taxonomic scope" value="Bacteria"/>
</dbReference>
<comment type="caution">
    <text evidence="1">The sequence shown here is derived from an EMBL/GenBank/DDBJ whole genome shotgun (WGS) entry which is preliminary data.</text>
</comment>
<sequence>MSDQHHLELKHVVFVGRSWEDYCQMFNLNEADLQGRNVLDCPGGAASFARTAASKGVEVTATDIAYYFSPDELLAKGLEDLQTVQHITSQREDCIEMRETNPRFASFLEEMTATLHETVADIREQGYGTRYVPGRLPNLPFADGQFDIALSGNLLFIYSQQLGRDFHVEAVRELMRVTREEIRLYPLVSTDGQESPFLQDVLQLAAQEGWAAEKLPATYELMPGYELLRLIRN</sequence>
<reference evidence="1 2" key="1">
    <citation type="journal article" date="2013" name="Int. J. Syst. Evol. Microbiol.">
        <title>Tumebacillus flagellatus sp. nov., an alpha-amylase/pullulanase-producing bacterium isolated from cassava wastewater.</title>
        <authorList>
            <person name="Wang Q."/>
            <person name="Xie N."/>
            <person name="Qin Y."/>
            <person name="Shen N."/>
            <person name="Zhu J."/>
            <person name="Mi H."/>
            <person name="Huang R."/>
        </authorList>
    </citation>
    <scope>NUCLEOTIDE SEQUENCE [LARGE SCALE GENOMIC DNA]</scope>
    <source>
        <strain evidence="1 2">GST4</strain>
    </source>
</reference>
<dbReference type="Proteomes" id="UP000027931">
    <property type="component" value="Unassembled WGS sequence"/>
</dbReference>